<comment type="caution">
    <text evidence="2">The sequence shown here is derived from an EMBL/GenBank/DDBJ whole genome shotgun (WGS) entry which is preliminary data.</text>
</comment>
<evidence type="ECO:0000313" key="2">
    <source>
        <dbReference type="EMBL" id="CAI9557129.1"/>
    </source>
</evidence>
<reference evidence="2" key="1">
    <citation type="submission" date="2023-05" db="EMBL/GenBank/DDBJ databases">
        <authorList>
            <person name="Stuckert A."/>
        </authorList>
    </citation>
    <scope>NUCLEOTIDE SEQUENCE</scope>
</reference>
<proteinExistence type="predicted"/>
<evidence type="ECO:0000256" key="1">
    <source>
        <dbReference type="SAM" id="MobiDB-lite"/>
    </source>
</evidence>
<protein>
    <submittedName>
        <fullName evidence="2">Uncharacterized protein</fullName>
    </submittedName>
</protein>
<sequence>MTQCPVSCLVTRCPLSCLMTQWPAVQPDDPMPDDPDDLMTDDPVPTVEPDGPDA</sequence>
<feature type="compositionally biased region" description="Acidic residues" evidence="1">
    <location>
        <begin position="30"/>
        <end position="40"/>
    </location>
</feature>
<dbReference type="Proteomes" id="UP001162483">
    <property type="component" value="Unassembled WGS sequence"/>
</dbReference>
<name>A0ABN9CAM9_9NEOB</name>
<organism evidence="2 3">
    <name type="scientific">Staurois parvus</name>
    <dbReference type="NCBI Taxonomy" id="386267"/>
    <lineage>
        <taxon>Eukaryota</taxon>
        <taxon>Metazoa</taxon>
        <taxon>Chordata</taxon>
        <taxon>Craniata</taxon>
        <taxon>Vertebrata</taxon>
        <taxon>Euteleostomi</taxon>
        <taxon>Amphibia</taxon>
        <taxon>Batrachia</taxon>
        <taxon>Anura</taxon>
        <taxon>Neobatrachia</taxon>
        <taxon>Ranoidea</taxon>
        <taxon>Ranidae</taxon>
        <taxon>Staurois</taxon>
    </lineage>
</organism>
<accession>A0ABN9CAM9</accession>
<dbReference type="EMBL" id="CATNWA010008938">
    <property type="protein sequence ID" value="CAI9557129.1"/>
    <property type="molecule type" value="Genomic_DNA"/>
</dbReference>
<gene>
    <name evidence="2" type="ORF">SPARVUS_LOCUS4650177</name>
</gene>
<feature type="region of interest" description="Disordered" evidence="1">
    <location>
        <begin position="24"/>
        <end position="54"/>
    </location>
</feature>
<evidence type="ECO:0000313" key="3">
    <source>
        <dbReference type="Proteomes" id="UP001162483"/>
    </source>
</evidence>
<keyword evidence="3" id="KW-1185">Reference proteome</keyword>